<dbReference type="SMART" id="SM00233">
    <property type="entry name" value="PH"/>
    <property type="match status" value="1"/>
</dbReference>
<feature type="compositionally biased region" description="Acidic residues" evidence="5">
    <location>
        <begin position="56"/>
        <end position="80"/>
    </location>
</feature>
<dbReference type="InterPro" id="IPR001895">
    <property type="entry name" value="RASGEF_cat_dom"/>
</dbReference>
<sequence>MDDIEALMPRTKAANDRAPIDKAKLKQYIATKDAAHSVGARSGVVVRGDVRKDAEGFEDIDDFWVDDDSMQDDSVDDDDSLTGSDKESADTSGDVSEPSEHEVELADIDSPPMSDRESMDIETGPIPSRSRSQRRSDRVEREEKKEDADPAPSSPMRSDVSFDFGGSPHDSVDMNTDKNVTIRDRRKKSTGKDDTVKKAKARRRDSFGGRGFDEDMASPFSMNEGQVTPLSNASDRTLKSIPSFSDKNSLSPNISKELFKKGDYDSDANDEKPKKKLTKGKKAKKTATGKQSVGDAKKRRIRPTGKYGYRTAPPATDTSVQSVQTDDDNDESFEAQNDSGGETGDDSFYNEPDAPTGPVRDRLPDASRILDEDNGDAWDGSGLRRSKRRRFKPLAWFKSEHMVYERTFVGVGTVMPTVVGVERLGHDSPSSKRTKAKPPSKRTNNSRSLTLKELPKDVQKRIVDSEWATLYDGQAGCMNDLNIICRSSEIRLRKLPTEERGGAVVHAYAGQSFNLFSPSPFARWISGRVVLPPGAWKEPEGVGQAVQLFYVTGCQPKSLELALAPETDDDFFSSKFTTHFLLSPGDEFYVPAGNVYYVKNHSSSADCDLRFTILKPEASPMPDDNDSDPEQEQEKEEPTPTESKPEATEPASSPLKRKREEDADVDADAGSDSVRYAQMDPTASSSKMDEIYEIIKEGSVAVRGHFMWRDRYVLIKPGEMVIRRRREGSIKAKIDLLDANIKLTFLGGQSLLTISMHGRDIVFDFRSTVTRDEWISAIVSAQERPGSDEECDENGTELLSGDETDDHEGHKRSSMTSMGTEKSDTLEEESEGYNDALLALQSMAEQLTVFHHSQLTNVYPWEFLHHPKQAAKALTDHFNRLVAYFVWSVLVEDSPKERAEVIEDIISIAMAASAPPLNNFHLVMACVGCLGDTPLMSSRMPTTWKKVRAKYKTRLGELRRLCDHSGGFENLRRKQSTESARPVLSSDVSTASIIPFIGVIGVMLERLRSTSYFTAKKMLDLDKLERQYMVLNVLENALLKPAPRPCRAPQRGKTAPTETATQMTTRMQQFFETLKMEFATPRLHQLRSQQILANETSATSSASASFVLTATVNGSNRGGVPLTASLATSSSHGSIGPSEDSGLPFVSFRDICVLLVSVPNTRERIQMALEALFVDGRQPATQFLRKFWLDFKLNVWISGVGPTLHSVRLCVSALYQEVMTHKITELMQISGLDENSSDLHDMVYAKVVVMTVQPIYLKIVSKVKRNFVKEDAHASARLLKSTPQVVVDTSKPTMAWSSCSSSSPVELLDLVCQLVALPRASTTTAAVAATDHQLAAVELLGALQHQGRHTFLATNPVSSLYLMKLILDRKYLPLARRQALDVFVAAATWLRKEQRVSSDEPQGALV</sequence>
<evidence type="ECO:0000256" key="4">
    <source>
        <dbReference type="PROSITE-ProRule" id="PRU00168"/>
    </source>
</evidence>
<feature type="compositionally biased region" description="Basic and acidic residues" evidence="5">
    <location>
        <begin position="359"/>
        <end position="371"/>
    </location>
</feature>
<dbReference type="GO" id="GO:0019237">
    <property type="term" value="F:centromeric DNA binding"/>
    <property type="evidence" value="ECO:0007669"/>
    <property type="project" value="InterPro"/>
</dbReference>
<dbReference type="Pfam" id="PF00617">
    <property type="entry name" value="RasGEF"/>
    <property type="match status" value="1"/>
</dbReference>
<comment type="similarity">
    <text evidence="2">Belongs to the CENP-C/MIF2 family.</text>
</comment>
<feature type="compositionally biased region" description="Acidic residues" evidence="5">
    <location>
        <begin position="788"/>
        <end position="806"/>
    </location>
</feature>
<dbReference type="VEuPathDB" id="FungiDB:PC110_g166"/>
<dbReference type="GO" id="GO:0007264">
    <property type="term" value="P:small GTPase-mediated signal transduction"/>
    <property type="evidence" value="ECO:0007669"/>
    <property type="project" value="InterPro"/>
</dbReference>
<comment type="subcellular location">
    <subcellularLocation>
        <location evidence="1">Nucleus</location>
    </subcellularLocation>
</comment>
<dbReference type="GO" id="GO:0005085">
    <property type="term" value="F:guanyl-nucleotide exchange factor activity"/>
    <property type="evidence" value="ECO:0007669"/>
    <property type="project" value="UniProtKB-KW"/>
</dbReference>
<feature type="domain" description="Ras-GEF" evidence="7">
    <location>
        <begin position="839"/>
        <end position="1070"/>
    </location>
</feature>
<keyword evidence="4" id="KW-0344">Guanine-nucleotide releasing factor</keyword>
<reference evidence="8" key="1">
    <citation type="submission" date="2021-01" db="EMBL/GenBank/DDBJ databases">
        <title>Phytophthora aleatoria, a newly-described species from Pinus radiata is distinct from Phytophthora cactorum isolates based on comparative genomics.</title>
        <authorList>
            <person name="Mcdougal R."/>
            <person name="Panda P."/>
            <person name="Williams N."/>
            <person name="Studholme D.J."/>
        </authorList>
    </citation>
    <scope>NUCLEOTIDE SEQUENCE</scope>
    <source>
        <strain evidence="8">NZFS 3830</strain>
    </source>
</reference>
<evidence type="ECO:0000259" key="6">
    <source>
        <dbReference type="PROSITE" id="PS50003"/>
    </source>
</evidence>
<dbReference type="GO" id="GO:0051382">
    <property type="term" value="P:kinetochore assembly"/>
    <property type="evidence" value="ECO:0007669"/>
    <property type="project" value="InterPro"/>
</dbReference>
<evidence type="ECO:0000259" key="7">
    <source>
        <dbReference type="PROSITE" id="PS50009"/>
    </source>
</evidence>
<feature type="compositionally biased region" description="Low complexity" evidence="5">
    <location>
        <begin position="36"/>
        <end position="47"/>
    </location>
</feature>
<evidence type="ECO:0000256" key="3">
    <source>
        <dbReference type="ARBA" id="ARBA00023242"/>
    </source>
</evidence>
<feature type="region of interest" description="Disordered" evidence="5">
    <location>
        <begin position="780"/>
        <end position="828"/>
    </location>
</feature>
<dbReference type="PANTHER" id="PTHR16684">
    <property type="entry name" value="CENTROMERE PROTEIN C"/>
    <property type="match status" value="1"/>
</dbReference>
<dbReference type="PANTHER" id="PTHR16684:SF11">
    <property type="entry name" value="CENTROMERE PROTEIN C"/>
    <property type="match status" value="1"/>
</dbReference>
<evidence type="ECO:0000256" key="5">
    <source>
        <dbReference type="SAM" id="MobiDB-lite"/>
    </source>
</evidence>
<feature type="region of interest" description="Disordered" evidence="5">
    <location>
        <begin position="422"/>
        <end position="447"/>
    </location>
</feature>
<feature type="compositionally biased region" description="Basic and acidic residues" evidence="5">
    <location>
        <begin position="204"/>
        <end position="213"/>
    </location>
</feature>
<dbReference type="InterPro" id="IPR028386">
    <property type="entry name" value="CENP-C/Mif2/cnp3"/>
</dbReference>
<feature type="compositionally biased region" description="Acidic residues" evidence="5">
    <location>
        <begin position="623"/>
        <end position="635"/>
    </location>
</feature>
<dbReference type="SMART" id="SM00147">
    <property type="entry name" value="RasGEF"/>
    <property type="match status" value="1"/>
</dbReference>
<evidence type="ECO:0000313" key="8">
    <source>
        <dbReference type="EMBL" id="KAG6975069.1"/>
    </source>
</evidence>
<feature type="domain" description="PH" evidence="6">
    <location>
        <begin position="693"/>
        <end position="783"/>
    </location>
</feature>
<feature type="compositionally biased region" description="Basic and acidic residues" evidence="5">
    <location>
        <begin position="170"/>
        <end position="183"/>
    </location>
</feature>
<dbReference type="GO" id="GO:0000776">
    <property type="term" value="C:kinetochore"/>
    <property type="evidence" value="ECO:0007669"/>
    <property type="project" value="InterPro"/>
</dbReference>
<feature type="compositionally biased region" description="Basic and acidic residues" evidence="5">
    <location>
        <begin position="257"/>
        <end position="273"/>
    </location>
</feature>
<feature type="compositionally biased region" description="Polar residues" evidence="5">
    <location>
        <begin position="220"/>
        <end position="254"/>
    </location>
</feature>
<feature type="compositionally biased region" description="Basic residues" evidence="5">
    <location>
        <begin position="274"/>
        <end position="287"/>
    </location>
</feature>
<dbReference type="EMBL" id="JAENGZ010000001">
    <property type="protein sequence ID" value="KAG6975069.1"/>
    <property type="molecule type" value="Genomic_DNA"/>
</dbReference>
<feature type="compositionally biased region" description="Basic and acidic residues" evidence="5">
    <location>
        <begin position="134"/>
        <end position="148"/>
    </location>
</feature>
<name>A0A8T1V4U5_9STRA</name>
<evidence type="ECO:0000313" key="9">
    <source>
        <dbReference type="Proteomes" id="UP000688947"/>
    </source>
</evidence>
<proteinExistence type="inferred from homology"/>
<dbReference type="GO" id="GO:0005634">
    <property type="term" value="C:nucleus"/>
    <property type="evidence" value="ECO:0007669"/>
    <property type="project" value="UniProtKB-SubCell"/>
</dbReference>
<protein>
    <submittedName>
        <fullName evidence="8">Uncharacterized protein</fullName>
    </submittedName>
</protein>
<gene>
    <name evidence="8" type="ORF">JG687_00000044</name>
</gene>
<dbReference type="FunFam" id="2.60.120.10:FF:000106">
    <property type="entry name" value="Nucleoside diphosphate kinase 7"/>
    <property type="match status" value="1"/>
</dbReference>
<comment type="caution">
    <text evidence="8">The sequence shown here is derived from an EMBL/GenBank/DDBJ whole genome shotgun (WGS) entry which is preliminary data.</text>
</comment>
<evidence type="ECO:0000256" key="2">
    <source>
        <dbReference type="ARBA" id="ARBA00010291"/>
    </source>
</evidence>
<feature type="region of interest" description="Disordered" evidence="5">
    <location>
        <begin position="35"/>
        <end position="383"/>
    </location>
</feature>
<dbReference type="GO" id="GO:0051455">
    <property type="term" value="P:spindle attachment to meiosis I kinetochore"/>
    <property type="evidence" value="ECO:0007669"/>
    <property type="project" value="TreeGrafter"/>
</dbReference>
<dbReference type="VEuPathDB" id="FungiDB:PC110_g165"/>
<accession>A0A8T1V4U5</accession>
<dbReference type="PROSITE" id="PS50009">
    <property type="entry name" value="RASGEF_CAT"/>
    <property type="match status" value="1"/>
</dbReference>
<dbReference type="PROSITE" id="PS50003">
    <property type="entry name" value="PH_DOMAIN"/>
    <property type="match status" value="1"/>
</dbReference>
<feature type="region of interest" description="Disordered" evidence="5">
    <location>
        <begin position="616"/>
        <end position="682"/>
    </location>
</feature>
<dbReference type="OrthoDB" id="1939643at2759"/>
<evidence type="ECO:0000256" key="1">
    <source>
        <dbReference type="ARBA" id="ARBA00004123"/>
    </source>
</evidence>
<dbReference type="GO" id="GO:0051315">
    <property type="term" value="P:attachment of mitotic spindle microtubules to kinetochore"/>
    <property type="evidence" value="ECO:0007669"/>
    <property type="project" value="TreeGrafter"/>
</dbReference>
<dbReference type="Proteomes" id="UP000688947">
    <property type="component" value="Unassembled WGS sequence"/>
</dbReference>
<organism evidence="8 9">
    <name type="scientific">Phytophthora cactorum</name>
    <dbReference type="NCBI Taxonomy" id="29920"/>
    <lineage>
        <taxon>Eukaryota</taxon>
        <taxon>Sar</taxon>
        <taxon>Stramenopiles</taxon>
        <taxon>Oomycota</taxon>
        <taxon>Peronosporomycetes</taxon>
        <taxon>Peronosporales</taxon>
        <taxon>Peronosporaceae</taxon>
        <taxon>Phytophthora</taxon>
    </lineage>
</organism>
<dbReference type="InterPro" id="IPR001849">
    <property type="entry name" value="PH_domain"/>
</dbReference>
<keyword evidence="3" id="KW-0539">Nucleus</keyword>